<dbReference type="HOGENOM" id="CLU_3279803_0_0_1"/>
<organism evidence="1 2">
    <name type="scientific">Trachipleistophora hominis</name>
    <name type="common">Microsporidian parasite</name>
    <dbReference type="NCBI Taxonomy" id="72359"/>
    <lineage>
        <taxon>Eukaryota</taxon>
        <taxon>Fungi</taxon>
        <taxon>Fungi incertae sedis</taxon>
        <taxon>Microsporidia</taxon>
        <taxon>Pleistophoridae</taxon>
        <taxon>Trachipleistophora</taxon>
    </lineage>
</organism>
<protein>
    <submittedName>
        <fullName evidence="1">Uncharacterized protein</fullName>
    </submittedName>
</protein>
<sequence>MKNDDRVPCHKDEYRKVIILALNFPYFVMGIKIASLSHFCT</sequence>
<dbReference type="InParanoid" id="L7JX65"/>
<dbReference type="VEuPathDB" id="MicrosporidiaDB:THOM_0973"/>
<evidence type="ECO:0000313" key="2">
    <source>
        <dbReference type="Proteomes" id="UP000011185"/>
    </source>
</evidence>
<accession>L7JX65</accession>
<proteinExistence type="predicted"/>
<dbReference type="EMBL" id="JH993885">
    <property type="protein sequence ID" value="ELQ76063.1"/>
    <property type="molecule type" value="Genomic_DNA"/>
</dbReference>
<keyword evidence="2" id="KW-1185">Reference proteome</keyword>
<reference evidence="1 2" key="1">
    <citation type="journal article" date="2012" name="PLoS Pathog.">
        <title>The genome of the obligate intracellular parasite Trachipleistophora hominis: new insights into microsporidian genome dynamics and reductive evolution.</title>
        <authorList>
            <person name="Heinz E."/>
            <person name="Williams T.A."/>
            <person name="Nakjang S."/>
            <person name="Noel C.J."/>
            <person name="Swan D.C."/>
            <person name="Goldberg A.V."/>
            <person name="Harris S.R."/>
            <person name="Weinmaier T."/>
            <person name="Markert S."/>
            <person name="Becher D."/>
            <person name="Bernhardt J."/>
            <person name="Dagan T."/>
            <person name="Hacker C."/>
            <person name="Lucocq J.M."/>
            <person name="Schweder T."/>
            <person name="Rattei T."/>
            <person name="Hall N."/>
            <person name="Hirt R.P."/>
            <person name="Embley T.M."/>
        </authorList>
    </citation>
    <scope>NUCLEOTIDE SEQUENCE [LARGE SCALE GENOMIC DNA]</scope>
</reference>
<name>L7JX65_TRAHO</name>
<gene>
    <name evidence="1" type="ORF">THOM_0973</name>
</gene>
<dbReference type="Proteomes" id="UP000011185">
    <property type="component" value="Unassembled WGS sequence"/>
</dbReference>
<evidence type="ECO:0000313" key="1">
    <source>
        <dbReference type="EMBL" id="ELQ76063.1"/>
    </source>
</evidence>
<dbReference type="AlphaFoldDB" id="L7JX65"/>